<dbReference type="AlphaFoldDB" id="A0A078JSZ9"/>
<reference evidence="3" key="1">
    <citation type="journal article" date="2014" name="Science">
        <title>Plant genetics. Early allopolyploid evolution in the post-Neolithic Brassica napus oilseed genome.</title>
        <authorList>
            <person name="Chalhoub B."/>
            <person name="Denoeud F."/>
            <person name="Liu S."/>
            <person name="Parkin I.A."/>
            <person name="Tang H."/>
            <person name="Wang X."/>
            <person name="Chiquet J."/>
            <person name="Belcram H."/>
            <person name="Tong C."/>
            <person name="Samans B."/>
            <person name="Correa M."/>
            <person name="Da Silva C."/>
            <person name="Just J."/>
            <person name="Falentin C."/>
            <person name="Koh C.S."/>
            <person name="Le Clainche I."/>
            <person name="Bernard M."/>
            <person name="Bento P."/>
            <person name="Noel B."/>
            <person name="Labadie K."/>
            <person name="Alberti A."/>
            <person name="Charles M."/>
            <person name="Arnaud D."/>
            <person name="Guo H."/>
            <person name="Daviaud C."/>
            <person name="Alamery S."/>
            <person name="Jabbari K."/>
            <person name="Zhao M."/>
            <person name="Edger P.P."/>
            <person name="Chelaifa H."/>
            <person name="Tack D."/>
            <person name="Lassalle G."/>
            <person name="Mestiri I."/>
            <person name="Schnel N."/>
            <person name="Le Paslier M.C."/>
            <person name="Fan G."/>
            <person name="Renault V."/>
            <person name="Bayer P.E."/>
            <person name="Golicz A.A."/>
            <person name="Manoli S."/>
            <person name="Lee T.H."/>
            <person name="Thi V.H."/>
            <person name="Chalabi S."/>
            <person name="Hu Q."/>
            <person name="Fan C."/>
            <person name="Tollenaere R."/>
            <person name="Lu Y."/>
            <person name="Battail C."/>
            <person name="Shen J."/>
            <person name="Sidebottom C.H."/>
            <person name="Wang X."/>
            <person name="Canaguier A."/>
            <person name="Chauveau A."/>
            <person name="Berard A."/>
            <person name="Deniot G."/>
            <person name="Guan M."/>
            <person name="Liu Z."/>
            <person name="Sun F."/>
            <person name="Lim Y.P."/>
            <person name="Lyons E."/>
            <person name="Town C.D."/>
            <person name="Bancroft I."/>
            <person name="Wang X."/>
            <person name="Meng J."/>
            <person name="Ma J."/>
            <person name="Pires J.C."/>
            <person name="King G.J."/>
            <person name="Brunel D."/>
            <person name="Delourme R."/>
            <person name="Renard M."/>
            <person name="Aury J.M."/>
            <person name="Adams K.L."/>
            <person name="Batley J."/>
            <person name="Snowdon R.J."/>
            <person name="Tost J."/>
            <person name="Edwards D."/>
            <person name="Zhou Y."/>
            <person name="Hua W."/>
            <person name="Sharpe A.G."/>
            <person name="Paterson A.H."/>
            <person name="Guan C."/>
            <person name="Wincker P."/>
        </authorList>
    </citation>
    <scope>NUCLEOTIDE SEQUENCE [LARGE SCALE GENOMIC DNA]</scope>
</reference>
<sequence>MKSLLSSSNNHLGLIITTGFMAKPSVDILTSFSCDLSGAMKTATSADLRAESFDCRFHERRVWPEEEKLDDVGASSRGGHVAKDGNASCEREEGESLSSIGISRRNRGCLSFLSFGEASLGLLRGLARPEERQVSA</sequence>
<evidence type="ECO:0000256" key="1">
    <source>
        <dbReference type="SAM" id="MobiDB-lite"/>
    </source>
</evidence>
<dbReference type="EMBL" id="HG994367">
    <property type="protein sequence ID" value="CAF1707870.1"/>
    <property type="molecule type" value="Genomic_DNA"/>
</dbReference>
<evidence type="ECO:0000313" key="3">
    <source>
        <dbReference type="EMBL" id="CDY70718.1"/>
    </source>
</evidence>
<reference evidence="2" key="3">
    <citation type="submission" date="2021-01" db="EMBL/GenBank/DDBJ databases">
        <authorList>
            <consortium name="Genoscope - CEA"/>
            <person name="William W."/>
        </authorList>
    </citation>
    <scope>NUCLEOTIDE SEQUENCE</scope>
</reference>
<dbReference type="Gramene" id="CDY70718">
    <property type="protein sequence ID" value="CDY70718"/>
    <property type="gene ID" value="GSBRNA2T00006927001"/>
</dbReference>
<feature type="region of interest" description="Disordered" evidence="1">
    <location>
        <begin position="68"/>
        <end position="92"/>
    </location>
</feature>
<gene>
    <name evidence="3" type="primary">BnaUnng03980D</name>
    <name evidence="2" type="ORF">DARMORV10_C03P65830.1</name>
    <name evidence="3" type="ORF">GSBRNA2T00006927001</name>
</gene>
<reference evidence="3" key="2">
    <citation type="submission" date="2014-06" db="EMBL/GenBank/DDBJ databases">
        <authorList>
            <person name="Genoscope - CEA"/>
        </authorList>
    </citation>
    <scope>NUCLEOTIDE SEQUENCE</scope>
</reference>
<dbReference type="EMBL" id="LK043049">
    <property type="protein sequence ID" value="CDY70718.1"/>
    <property type="molecule type" value="Genomic_DNA"/>
</dbReference>
<protein>
    <submittedName>
        <fullName evidence="2">(rape) hypothetical protein</fullName>
    </submittedName>
    <submittedName>
        <fullName evidence="3">BnaUnng03980D protein</fullName>
    </submittedName>
</protein>
<accession>A0A078JSZ9</accession>
<organism evidence="3">
    <name type="scientific">Brassica napus</name>
    <name type="common">Rape</name>
    <dbReference type="NCBI Taxonomy" id="3708"/>
    <lineage>
        <taxon>Eukaryota</taxon>
        <taxon>Viridiplantae</taxon>
        <taxon>Streptophyta</taxon>
        <taxon>Embryophyta</taxon>
        <taxon>Tracheophyta</taxon>
        <taxon>Spermatophyta</taxon>
        <taxon>Magnoliopsida</taxon>
        <taxon>eudicotyledons</taxon>
        <taxon>Gunneridae</taxon>
        <taxon>Pentapetalae</taxon>
        <taxon>rosids</taxon>
        <taxon>malvids</taxon>
        <taxon>Brassicales</taxon>
        <taxon>Brassicaceae</taxon>
        <taxon>Brassiceae</taxon>
        <taxon>Brassica</taxon>
    </lineage>
</organism>
<evidence type="ECO:0000313" key="2">
    <source>
        <dbReference type="EMBL" id="CAF1707870.1"/>
    </source>
</evidence>
<dbReference type="PaxDb" id="3708-A0A078JSZ9"/>
<dbReference type="Proteomes" id="UP001295469">
    <property type="component" value="Chromosome C03"/>
</dbReference>
<name>A0A078JSZ9_BRANA</name>
<proteinExistence type="predicted"/>